<protein>
    <recommendedName>
        <fullName evidence="9">Copper type II ascorbate-dependent monooxygenase C-terminal domain-containing protein</fullName>
    </recommendedName>
</protein>
<dbReference type="Gene3D" id="2.60.120.310">
    <property type="entry name" value="Copper type II, ascorbate-dependent monooxygenase, N-terminal domain"/>
    <property type="match status" value="1"/>
</dbReference>
<feature type="domain" description="Copper type II ascorbate-dependent monooxygenase C-terminal" evidence="6">
    <location>
        <begin position="171"/>
        <end position="322"/>
    </location>
</feature>
<dbReference type="GO" id="GO:0030667">
    <property type="term" value="C:secretory granule membrane"/>
    <property type="evidence" value="ECO:0007669"/>
    <property type="project" value="TreeGrafter"/>
</dbReference>
<dbReference type="InterPro" id="IPR028460">
    <property type="entry name" value="Tbh/DBH"/>
</dbReference>
<evidence type="ECO:0000259" key="6">
    <source>
        <dbReference type="Pfam" id="PF03712"/>
    </source>
</evidence>
<sequence>MWRLLLILYAAAAGAQDSEAKEVSFNLTGLNVSVPRQTTTLWCHVQPMPEAIRMKRHQLVRLDPIITPGNEEFVHHFMIFSCLSEGAVPFSGECQDHSTLPEWVHRCRNSIAAWPAGAPPILMPDEAGLPLGENGHQHLMIEIHYHNPSQLPTQPDSSGMRVTATSRLRRYDAAVLQTGTMWSDAMSVPPKQEAFPLHGHCAPECTSFFPPEGIRVFASMLHAHKTTQAIWTSIFRDGQKIGELNRDDNFGAQGQHRDALEPPVVSDRLVTTCVHNTMKRVNMTHSGLGGHEEMCINYIHYYPRMEVAACQSQVTNASLQAFFERENVPRSAKSVAEQFAKIDWNGSTVARLQEYYETAPLRIHCLDELGKELIE</sequence>
<feature type="domain" description="Copper type II ascorbate-dependent monooxygenase N-terminal" evidence="5">
    <location>
        <begin position="26"/>
        <end position="150"/>
    </location>
</feature>
<dbReference type="InterPro" id="IPR036939">
    <property type="entry name" value="Cu2_ascorb_mOase_N_sf"/>
</dbReference>
<keyword evidence="4" id="KW-0732">Signal</keyword>
<dbReference type="GO" id="GO:0005507">
    <property type="term" value="F:copper ion binding"/>
    <property type="evidence" value="ECO:0007669"/>
    <property type="project" value="InterPro"/>
</dbReference>
<evidence type="ECO:0000313" key="7">
    <source>
        <dbReference type="EMBL" id="CAJ0575545.1"/>
    </source>
</evidence>
<evidence type="ECO:0000256" key="2">
    <source>
        <dbReference type="ARBA" id="ARBA00023157"/>
    </source>
</evidence>
<evidence type="ECO:0000256" key="1">
    <source>
        <dbReference type="ARBA" id="ARBA00010676"/>
    </source>
</evidence>
<feature type="non-terminal residue" evidence="7">
    <location>
        <position position="1"/>
    </location>
</feature>
<gene>
    <name evidence="7" type="ORF">MSPICULIGERA_LOCUS13855</name>
</gene>
<dbReference type="AlphaFoldDB" id="A0AA36CWB1"/>
<dbReference type="InterPro" id="IPR014784">
    <property type="entry name" value="Cu2_ascorb_mOase-like_C"/>
</dbReference>
<dbReference type="PANTHER" id="PTHR10157:SF23">
    <property type="entry name" value="MOXD1 HOMOLOG 1"/>
    <property type="match status" value="1"/>
</dbReference>
<dbReference type="InterPro" id="IPR000945">
    <property type="entry name" value="DBH-like"/>
</dbReference>
<dbReference type="InterPro" id="IPR024548">
    <property type="entry name" value="Cu2_monoox_C"/>
</dbReference>
<dbReference type="Pfam" id="PF03712">
    <property type="entry name" value="Cu2_monoox_C"/>
    <property type="match status" value="1"/>
</dbReference>
<dbReference type="InterPro" id="IPR008977">
    <property type="entry name" value="PHM/PNGase_F_dom_sf"/>
</dbReference>
<evidence type="ECO:0008006" key="9">
    <source>
        <dbReference type="Google" id="ProtNLM"/>
    </source>
</evidence>
<dbReference type="Proteomes" id="UP001177023">
    <property type="component" value="Unassembled WGS sequence"/>
</dbReference>
<dbReference type="PANTHER" id="PTHR10157">
    <property type="entry name" value="DOPAMINE BETA HYDROXYLASE RELATED"/>
    <property type="match status" value="1"/>
</dbReference>
<evidence type="ECO:0000259" key="5">
    <source>
        <dbReference type="Pfam" id="PF01082"/>
    </source>
</evidence>
<dbReference type="Pfam" id="PF01082">
    <property type="entry name" value="Cu2_monooxygen"/>
    <property type="match status" value="1"/>
</dbReference>
<dbReference type="SUPFAM" id="SSF49742">
    <property type="entry name" value="PHM/PNGase F"/>
    <property type="match status" value="2"/>
</dbReference>
<organism evidence="7 8">
    <name type="scientific">Mesorhabditis spiculigera</name>
    <dbReference type="NCBI Taxonomy" id="96644"/>
    <lineage>
        <taxon>Eukaryota</taxon>
        <taxon>Metazoa</taxon>
        <taxon>Ecdysozoa</taxon>
        <taxon>Nematoda</taxon>
        <taxon>Chromadorea</taxon>
        <taxon>Rhabditida</taxon>
        <taxon>Rhabditina</taxon>
        <taxon>Rhabditomorpha</taxon>
        <taxon>Rhabditoidea</taxon>
        <taxon>Rhabditidae</taxon>
        <taxon>Mesorhabditinae</taxon>
        <taxon>Mesorhabditis</taxon>
    </lineage>
</organism>
<comment type="caution">
    <text evidence="7">The sequence shown here is derived from an EMBL/GenBank/DDBJ whole genome shotgun (WGS) entry which is preliminary data.</text>
</comment>
<name>A0AA36CWB1_9BILA</name>
<comment type="similarity">
    <text evidence="1">Belongs to the copper type II ascorbate-dependent monooxygenase family.</text>
</comment>
<evidence type="ECO:0000256" key="4">
    <source>
        <dbReference type="SAM" id="SignalP"/>
    </source>
</evidence>
<proteinExistence type="inferred from homology"/>
<dbReference type="GO" id="GO:0042421">
    <property type="term" value="P:norepinephrine biosynthetic process"/>
    <property type="evidence" value="ECO:0007669"/>
    <property type="project" value="TreeGrafter"/>
</dbReference>
<dbReference type="EMBL" id="CATQJA010002639">
    <property type="protein sequence ID" value="CAJ0575545.1"/>
    <property type="molecule type" value="Genomic_DNA"/>
</dbReference>
<keyword evidence="8" id="KW-1185">Reference proteome</keyword>
<dbReference type="FunFam" id="2.60.120.230:FF:000001">
    <property type="entry name" value="Monooxygenase, DBH-like 1"/>
    <property type="match status" value="1"/>
</dbReference>
<dbReference type="GO" id="GO:0004500">
    <property type="term" value="F:dopamine beta-monooxygenase activity"/>
    <property type="evidence" value="ECO:0007669"/>
    <property type="project" value="InterPro"/>
</dbReference>
<feature type="chain" id="PRO_5041369547" description="Copper type II ascorbate-dependent monooxygenase C-terminal domain-containing protein" evidence="4">
    <location>
        <begin position="21"/>
        <end position="375"/>
    </location>
</feature>
<feature type="signal peptide" evidence="4">
    <location>
        <begin position="1"/>
        <end position="20"/>
    </location>
</feature>
<dbReference type="GO" id="GO:0042420">
    <property type="term" value="P:dopamine catabolic process"/>
    <property type="evidence" value="ECO:0007669"/>
    <property type="project" value="TreeGrafter"/>
</dbReference>
<keyword evidence="3" id="KW-0325">Glycoprotein</keyword>
<evidence type="ECO:0000313" key="8">
    <source>
        <dbReference type="Proteomes" id="UP001177023"/>
    </source>
</evidence>
<dbReference type="Gene3D" id="2.60.120.230">
    <property type="match status" value="1"/>
</dbReference>
<accession>A0AA36CWB1</accession>
<keyword evidence="2" id="KW-1015">Disulfide bond</keyword>
<evidence type="ECO:0000256" key="3">
    <source>
        <dbReference type="ARBA" id="ARBA00023180"/>
    </source>
</evidence>
<dbReference type="GO" id="GO:0006589">
    <property type="term" value="P:octopamine biosynthetic process"/>
    <property type="evidence" value="ECO:0007669"/>
    <property type="project" value="TreeGrafter"/>
</dbReference>
<dbReference type="InterPro" id="IPR000323">
    <property type="entry name" value="Cu2_ascorb_mOase_N"/>
</dbReference>
<dbReference type="GO" id="GO:0005615">
    <property type="term" value="C:extracellular space"/>
    <property type="evidence" value="ECO:0007669"/>
    <property type="project" value="TreeGrafter"/>
</dbReference>
<reference evidence="7" key="1">
    <citation type="submission" date="2023-06" db="EMBL/GenBank/DDBJ databases">
        <authorList>
            <person name="Delattre M."/>
        </authorList>
    </citation>
    <scope>NUCLEOTIDE SEQUENCE</scope>
    <source>
        <strain evidence="7">AF72</strain>
    </source>
</reference>
<dbReference type="PRINTS" id="PR00767">
    <property type="entry name" value="DBMONOXGNASE"/>
</dbReference>